<dbReference type="STRING" id="273075.gene:9571983"/>
<dbReference type="Pfam" id="PF00501">
    <property type="entry name" value="AMP-binding"/>
    <property type="match status" value="1"/>
</dbReference>
<dbReference type="GO" id="GO:0003987">
    <property type="term" value="F:acetate-CoA ligase activity"/>
    <property type="evidence" value="ECO:0007669"/>
    <property type="project" value="UniProtKB-EC"/>
</dbReference>
<dbReference type="eggNOG" id="arCOG01529">
    <property type="taxonomic scope" value="Archaea"/>
</dbReference>
<reference evidence="7 8" key="1">
    <citation type="journal article" date="2000" name="Nature">
        <title>The genome sequence of the thermoacidophilic scavenger Thermoplasma acidophilum.</title>
        <authorList>
            <person name="Ruepp A."/>
            <person name="Graml W."/>
            <person name="Santos-Martinez M.L."/>
            <person name="Koretke K.K."/>
            <person name="Volker C."/>
            <person name="Mewes H.W."/>
            <person name="Frishman D."/>
            <person name="Stocker S."/>
            <person name="Lupas A.N."/>
            <person name="Baumeister W."/>
        </authorList>
    </citation>
    <scope>NUCLEOTIDE SEQUENCE [LARGE SCALE GENOMIC DNA]</scope>
    <source>
        <strain evidence="8">ATCC 25905 / DSM 1728 / JCM 9062 / NBRC 15155 / AMRC-C165</strain>
    </source>
</reference>
<dbReference type="InParanoid" id="Q9HK38"/>
<dbReference type="PaxDb" id="273075-Ta0769"/>
<dbReference type="GO" id="GO:0005524">
    <property type="term" value="F:ATP binding"/>
    <property type="evidence" value="ECO:0007669"/>
    <property type="project" value="UniProtKB-KW"/>
</dbReference>
<dbReference type="HOGENOM" id="CLU_000022_3_6_2"/>
<dbReference type="NCBIfam" id="NF001208">
    <property type="entry name" value="PRK00174.1"/>
    <property type="match status" value="1"/>
</dbReference>
<gene>
    <name evidence="7" type="ordered locus">Ta0769</name>
</gene>
<dbReference type="InterPro" id="IPR042099">
    <property type="entry name" value="ANL_N_sf"/>
</dbReference>
<proteinExistence type="predicted"/>
<dbReference type="EMBL" id="AL445065">
    <property type="protein sequence ID" value="CAC11901.1"/>
    <property type="molecule type" value="Genomic_DNA"/>
</dbReference>
<evidence type="ECO:0000259" key="6">
    <source>
        <dbReference type="Pfam" id="PF13193"/>
    </source>
</evidence>
<dbReference type="Gene3D" id="3.30.300.30">
    <property type="match status" value="1"/>
</dbReference>
<dbReference type="RefSeq" id="WP_010901183.1">
    <property type="nucleotide sequence ID" value="NC_002578.1"/>
</dbReference>
<evidence type="ECO:0000259" key="5">
    <source>
        <dbReference type="Pfam" id="PF00501"/>
    </source>
</evidence>
<feature type="domain" description="AMP-binding enzyme C-terminal" evidence="6">
    <location>
        <begin position="483"/>
        <end position="561"/>
    </location>
</feature>
<dbReference type="AlphaFoldDB" id="Q9HK38"/>
<evidence type="ECO:0000256" key="1">
    <source>
        <dbReference type="ARBA" id="ARBA00013275"/>
    </source>
</evidence>
<dbReference type="GO" id="GO:0006085">
    <property type="term" value="P:acetyl-CoA biosynthetic process"/>
    <property type="evidence" value="ECO:0007669"/>
    <property type="project" value="TreeGrafter"/>
</dbReference>
<organism evidence="7 8">
    <name type="scientific">Thermoplasma acidophilum (strain ATCC 25905 / DSM 1728 / JCM 9062 / NBRC 15155 / AMRC-C165)</name>
    <dbReference type="NCBI Taxonomy" id="273075"/>
    <lineage>
        <taxon>Archaea</taxon>
        <taxon>Methanobacteriati</taxon>
        <taxon>Thermoplasmatota</taxon>
        <taxon>Thermoplasmata</taxon>
        <taxon>Thermoplasmatales</taxon>
        <taxon>Thermoplasmataceae</taxon>
        <taxon>Thermoplasma</taxon>
    </lineage>
</organism>
<keyword evidence="3" id="KW-0547">Nucleotide-binding</keyword>
<dbReference type="InterPro" id="IPR045851">
    <property type="entry name" value="AMP-bd_C_sf"/>
</dbReference>
<dbReference type="GO" id="GO:0005829">
    <property type="term" value="C:cytosol"/>
    <property type="evidence" value="ECO:0007669"/>
    <property type="project" value="TreeGrafter"/>
</dbReference>
<dbReference type="InterPro" id="IPR025110">
    <property type="entry name" value="AMP-bd_C"/>
</dbReference>
<dbReference type="PANTHER" id="PTHR24095:SF14">
    <property type="entry name" value="ACETYL-COENZYME A SYNTHETASE 1"/>
    <property type="match status" value="1"/>
</dbReference>
<accession>Q9HK38</accession>
<sequence length="599" mass="66234">MASELDGFKKWDKDLEGDLGKFEFFVNGYSNVSFNCIDRHAMKTPQKTAIIWLSEDGLRQSITYRDLMLQTAKFAKGLADEGVKMGDVVTIFLPNRIEAFIAAHACFRIGAIYNIIFSGFSAKALLDRMKETNPKVVITTDSSLRRGRKINLKETLDSIISEVPSVKKVIIIKRDGKHDLNLGEREVYYDDFMSGITGYAEPVPIEANAPGFVIYTSGTTAKPKGVVHSGIGFLVGSYHNVKYALDLGPEDIFWCTADVGWLTFPIFELVGGLAHGATVIAYEGALDYPDIRHFYSIIQDFKVTKLFTAPTFLRMLARNGSDVASGYDLSSLRLISLVGEPLDVKTWKWVYNDLGHGRIEINNTYGQTETGSAWTSSLVGVTGARPGSCGLPLPGHSFDILDEGGQPVENGRIGTLVLRKPFPSLARGIWKDPQRYFKEYLSVFPGNYCTYDSAVRDRYGHIWVLGRTDDVINVSGHRISTMEMEDAIMSIPEVSEAAVVGVDHAIKGMSTAVFVTLGNGIDLPADLGKRIQDEIARRIGNYAKPESVYVIPEMPKTRSGKIMRRLLREIVISNKVSGDLTGLEDPGVISRILQEMKQA</sequence>
<dbReference type="Pfam" id="PF13193">
    <property type="entry name" value="AMP-binding_C"/>
    <property type="match status" value="1"/>
</dbReference>
<evidence type="ECO:0000256" key="3">
    <source>
        <dbReference type="ARBA" id="ARBA00022741"/>
    </source>
</evidence>
<dbReference type="SUPFAM" id="SSF56801">
    <property type="entry name" value="Acetyl-CoA synthetase-like"/>
    <property type="match status" value="1"/>
</dbReference>
<feature type="domain" description="AMP-dependent synthetase/ligase" evidence="5">
    <location>
        <begin position="38"/>
        <end position="430"/>
    </location>
</feature>
<dbReference type="EC" id="6.2.1.1" evidence="1"/>
<dbReference type="PANTHER" id="PTHR24095">
    <property type="entry name" value="ACETYL-COENZYME A SYNTHETASE"/>
    <property type="match status" value="1"/>
</dbReference>
<evidence type="ECO:0000313" key="7">
    <source>
        <dbReference type="EMBL" id="CAC11901.1"/>
    </source>
</evidence>
<evidence type="ECO:0000313" key="8">
    <source>
        <dbReference type="Proteomes" id="UP000001024"/>
    </source>
</evidence>
<evidence type="ECO:0000256" key="2">
    <source>
        <dbReference type="ARBA" id="ARBA00022598"/>
    </source>
</evidence>
<protein>
    <recommendedName>
        <fullName evidence="1">acetate--CoA ligase</fullName>
        <ecNumber evidence="1">6.2.1.1</ecNumber>
    </recommendedName>
</protein>
<keyword evidence="2" id="KW-0436">Ligase</keyword>
<dbReference type="OrthoDB" id="371752at2157"/>
<evidence type="ECO:0000256" key="4">
    <source>
        <dbReference type="ARBA" id="ARBA00022840"/>
    </source>
</evidence>
<keyword evidence="8" id="KW-1185">Reference proteome</keyword>
<keyword evidence="4" id="KW-0067">ATP-binding</keyword>
<dbReference type="Proteomes" id="UP000001024">
    <property type="component" value="Chromosome"/>
</dbReference>
<dbReference type="EnsemblBacteria" id="CAC11901">
    <property type="protein sequence ID" value="CAC11901"/>
    <property type="gene ID" value="CAC11901"/>
</dbReference>
<dbReference type="KEGG" id="tac:Ta0769"/>
<name>Q9HK38_THEAC</name>
<dbReference type="InterPro" id="IPR000873">
    <property type="entry name" value="AMP-dep_synth/lig_dom"/>
</dbReference>
<dbReference type="Gene3D" id="3.40.50.12780">
    <property type="entry name" value="N-terminal domain of ligase-like"/>
    <property type="match status" value="1"/>
</dbReference>